<dbReference type="AlphaFoldDB" id="A0A939F176"/>
<sequence>MRYRLSRRLLVPVLCMLPALTAPAASATDGPGTGTEVARLYDETAKATATYEHGRHAADAERARARRMERLLVGKRRELAVFHDQMGLVARAEYRSGSGAVAYPVQLLMADSPEEMLRGMELADQADAAFSRMMERAQLAENSYVRAETAAKKAWRELSSRQRRLAEIKESVETKLRDARQRLQSEAERSVAAGRCAGPVRMDTGGSARAWVTPVVTYSLSAGFDSAGSHWAHRHTGQDFAVDLGTPVRAAGAGRVASVSCGGGFGIEVVIKHPNGYYTQYAHLSAAAVDQGEKVRAGQWIGQSGSTGNSTGPHLHFEVRLTPYLGSGIDPVPWLREHGVKV</sequence>
<feature type="signal peptide" evidence="2">
    <location>
        <begin position="1"/>
        <end position="24"/>
    </location>
</feature>
<dbReference type="CDD" id="cd12797">
    <property type="entry name" value="M23_peptidase"/>
    <property type="match status" value="1"/>
</dbReference>
<evidence type="ECO:0000313" key="5">
    <source>
        <dbReference type="Proteomes" id="UP000664167"/>
    </source>
</evidence>
<reference evidence="4" key="1">
    <citation type="submission" date="2021-03" db="EMBL/GenBank/DDBJ databases">
        <title>Streptomyces poriferae sp. nov., a novel marine sponge-derived Actinobacteria species with anti-MRSA activity.</title>
        <authorList>
            <person name="Sandoval-Powers M."/>
            <person name="Kralova S."/>
            <person name="Nguyen G.-S."/>
            <person name="Fawwal D."/>
            <person name="Degnes K."/>
            <person name="Klinkenberg G."/>
            <person name="Sletta H."/>
            <person name="Wentzel A."/>
            <person name="Liles M.R."/>
        </authorList>
    </citation>
    <scope>NUCLEOTIDE SEQUENCE</scope>
    <source>
        <strain evidence="4">DSM 41794</strain>
    </source>
</reference>
<evidence type="ECO:0000259" key="3">
    <source>
        <dbReference type="Pfam" id="PF01551"/>
    </source>
</evidence>
<keyword evidence="1" id="KW-0175">Coiled coil</keyword>
<dbReference type="EMBL" id="JAFLRJ010000004">
    <property type="protein sequence ID" value="MBO0510310.1"/>
    <property type="molecule type" value="Genomic_DNA"/>
</dbReference>
<dbReference type="RefSeq" id="WP_206958949.1">
    <property type="nucleotide sequence ID" value="NZ_BAAAJJ010000003.1"/>
</dbReference>
<dbReference type="PANTHER" id="PTHR21666:SF270">
    <property type="entry name" value="MUREIN HYDROLASE ACTIVATOR ENVC"/>
    <property type="match status" value="1"/>
</dbReference>
<dbReference type="Pfam" id="PF01551">
    <property type="entry name" value="Peptidase_M23"/>
    <property type="match status" value="1"/>
</dbReference>
<dbReference type="Gene3D" id="2.70.70.10">
    <property type="entry name" value="Glucose Permease (Domain IIA)"/>
    <property type="match status" value="1"/>
</dbReference>
<dbReference type="Proteomes" id="UP000664167">
    <property type="component" value="Unassembled WGS sequence"/>
</dbReference>
<proteinExistence type="predicted"/>
<accession>A0A939F176</accession>
<evidence type="ECO:0000313" key="4">
    <source>
        <dbReference type="EMBL" id="MBO0510310.1"/>
    </source>
</evidence>
<name>A0A939F176_9ACTN</name>
<dbReference type="InterPro" id="IPR016047">
    <property type="entry name" value="M23ase_b-sheet_dom"/>
</dbReference>
<organism evidence="4 5">
    <name type="scientific">Streptomyces beijiangensis</name>
    <dbReference type="NCBI Taxonomy" id="163361"/>
    <lineage>
        <taxon>Bacteria</taxon>
        <taxon>Bacillati</taxon>
        <taxon>Actinomycetota</taxon>
        <taxon>Actinomycetes</taxon>
        <taxon>Kitasatosporales</taxon>
        <taxon>Streptomycetaceae</taxon>
        <taxon>Streptomyces</taxon>
    </lineage>
</organism>
<protein>
    <submittedName>
        <fullName evidence="4">Peptidoglycan DD-metalloendopeptidase family protein</fullName>
    </submittedName>
</protein>
<dbReference type="GO" id="GO:0004222">
    <property type="term" value="F:metalloendopeptidase activity"/>
    <property type="evidence" value="ECO:0007669"/>
    <property type="project" value="TreeGrafter"/>
</dbReference>
<feature type="domain" description="M23ase beta-sheet core" evidence="3">
    <location>
        <begin position="234"/>
        <end position="321"/>
    </location>
</feature>
<gene>
    <name evidence="4" type="ORF">J0695_00565</name>
</gene>
<evidence type="ECO:0000256" key="2">
    <source>
        <dbReference type="SAM" id="SignalP"/>
    </source>
</evidence>
<dbReference type="FunFam" id="2.70.70.10:FF:000013">
    <property type="entry name" value="Peptidase family M23"/>
    <property type="match status" value="1"/>
</dbReference>
<comment type="caution">
    <text evidence="4">The sequence shown here is derived from an EMBL/GenBank/DDBJ whole genome shotgun (WGS) entry which is preliminary data.</text>
</comment>
<dbReference type="SUPFAM" id="SSF51261">
    <property type="entry name" value="Duplicated hybrid motif"/>
    <property type="match status" value="1"/>
</dbReference>
<dbReference type="InterPro" id="IPR050570">
    <property type="entry name" value="Cell_wall_metabolism_enzyme"/>
</dbReference>
<keyword evidence="2" id="KW-0732">Signal</keyword>
<evidence type="ECO:0000256" key="1">
    <source>
        <dbReference type="SAM" id="Coils"/>
    </source>
</evidence>
<dbReference type="PANTHER" id="PTHR21666">
    <property type="entry name" value="PEPTIDASE-RELATED"/>
    <property type="match status" value="1"/>
</dbReference>
<feature type="coiled-coil region" evidence="1">
    <location>
        <begin position="162"/>
        <end position="189"/>
    </location>
</feature>
<keyword evidence="5" id="KW-1185">Reference proteome</keyword>
<dbReference type="InterPro" id="IPR011055">
    <property type="entry name" value="Dup_hybrid_motif"/>
</dbReference>
<feature type="chain" id="PRO_5037897591" evidence="2">
    <location>
        <begin position="25"/>
        <end position="342"/>
    </location>
</feature>